<gene>
    <name evidence="2" type="ORF">DB31_3084</name>
</gene>
<organism evidence="2 3">
    <name type="scientific">Hyalangium minutum</name>
    <dbReference type="NCBI Taxonomy" id="394096"/>
    <lineage>
        <taxon>Bacteria</taxon>
        <taxon>Pseudomonadati</taxon>
        <taxon>Myxococcota</taxon>
        <taxon>Myxococcia</taxon>
        <taxon>Myxococcales</taxon>
        <taxon>Cystobacterineae</taxon>
        <taxon>Archangiaceae</taxon>
        <taxon>Hyalangium</taxon>
    </lineage>
</organism>
<evidence type="ECO:0000313" key="3">
    <source>
        <dbReference type="Proteomes" id="UP000028725"/>
    </source>
</evidence>
<reference evidence="2 3" key="1">
    <citation type="submission" date="2014-04" db="EMBL/GenBank/DDBJ databases">
        <title>Genome assembly of Hyalangium minutum DSM 14724.</title>
        <authorList>
            <person name="Sharma G."/>
            <person name="Subramanian S."/>
        </authorList>
    </citation>
    <scope>NUCLEOTIDE SEQUENCE [LARGE SCALE GENOMIC DNA]</scope>
    <source>
        <strain evidence="2 3">DSM 14724</strain>
    </source>
</reference>
<dbReference type="RefSeq" id="WP_052420526.1">
    <property type="nucleotide sequence ID" value="NZ_JMCB01000019.1"/>
</dbReference>
<keyword evidence="3" id="KW-1185">Reference proteome</keyword>
<evidence type="ECO:0000313" key="2">
    <source>
        <dbReference type="EMBL" id="KFE63025.1"/>
    </source>
</evidence>
<comment type="caution">
    <text evidence="2">The sequence shown here is derived from an EMBL/GenBank/DDBJ whole genome shotgun (WGS) entry which is preliminary data.</text>
</comment>
<evidence type="ECO:0000256" key="1">
    <source>
        <dbReference type="SAM" id="SignalP"/>
    </source>
</evidence>
<dbReference type="AlphaFoldDB" id="A0A085W5R2"/>
<feature type="chain" id="PRO_5001799258" description="Lipoprotein" evidence="1">
    <location>
        <begin position="18"/>
        <end position="168"/>
    </location>
</feature>
<proteinExistence type="predicted"/>
<name>A0A085W5R2_9BACT</name>
<dbReference type="EMBL" id="JMCB01000019">
    <property type="protein sequence ID" value="KFE63025.1"/>
    <property type="molecule type" value="Genomic_DNA"/>
</dbReference>
<protein>
    <recommendedName>
        <fullName evidence="4">Lipoprotein</fullName>
    </recommendedName>
</protein>
<accession>A0A085W5R2</accession>
<feature type="signal peptide" evidence="1">
    <location>
        <begin position="1"/>
        <end position="17"/>
    </location>
</feature>
<dbReference type="OrthoDB" id="5518734at2"/>
<keyword evidence="1" id="KW-0732">Signal</keyword>
<dbReference type="Proteomes" id="UP000028725">
    <property type="component" value="Unassembled WGS sequence"/>
</dbReference>
<sequence>MLTALLILCLSSAPVVAPNVAPKAPASPTLEQFFRQPDRVQIFLSDVDQNWDQLPPEPDTRKFSGPYLLTREGPALSKEDREALGKIWVSPKDFEPRPRRKCMFNPDITLRFWRGTDWLDVVACFSCEKLAFYDSKRTYLQEAGFLDDFALLQRLATQAFPEGGFFKR</sequence>
<evidence type="ECO:0008006" key="4">
    <source>
        <dbReference type="Google" id="ProtNLM"/>
    </source>
</evidence>